<gene>
    <name evidence="1" type="ORF">Dfulv_17060</name>
</gene>
<sequence length="66" mass="7425">MTALRKVGERWIDPSAPYDFEWTGVEWAPVCPADDVAVTERRKDRWLYCGACGVRVDKLGRGQVAA</sequence>
<reference evidence="1" key="2">
    <citation type="submission" date="2022-09" db="EMBL/GenBank/DDBJ databases">
        <title>Biosynthetic gene clusters of Dactylosporangioum fulvum.</title>
        <authorList>
            <person name="Caradec T."/>
        </authorList>
    </citation>
    <scope>NUCLEOTIDE SEQUENCE</scope>
    <source>
        <strain evidence="1">NRRL B-16292</strain>
    </source>
</reference>
<dbReference type="EMBL" id="CP073720">
    <property type="protein sequence ID" value="UWP85857.1"/>
    <property type="molecule type" value="Genomic_DNA"/>
</dbReference>
<name>A0ABY5W8H4_9ACTN</name>
<reference evidence="1" key="1">
    <citation type="submission" date="2021-04" db="EMBL/GenBank/DDBJ databases">
        <authorList>
            <person name="Hartkoorn R.C."/>
            <person name="Beaudoing E."/>
            <person name="Hot D."/>
        </authorList>
    </citation>
    <scope>NUCLEOTIDE SEQUENCE</scope>
    <source>
        <strain evidence="1">NRRL B-16292</strain>
    </source>
</reference>
<organism evidence="1 2">
    <name type="scientific">Dactylosporangium fulvum</name>
    <dbReference type="NCBI Taxonomy" id="53359"/>
    <lineage>
        <taxon>Bacteria</taxon>
        <taxon>Bacillati</taxon>
        <taxon>Actinomycetota</taxon>
        <taxon>Actinomycetes</taxon>
        <taxon>Micromonosporales</taxon>
        <taxon>Micromonosporaceae</taxon>
        <taxon>Dactylosporangium</taxon>
    </lineage>
</organism>
<dbReference type="RefSeq" id="WP_259864189.1">
    <property type="nucleotide sequence ID" value="NZ_BAAAST010000130.1"/>
</dbReference>
<evidence type="ECO:0000313" key="1">
    <source>
        <dbReference type="EMBL" id="UWP85857.1"/>
    </source>
</evidence>
<dbReference type="Proteomes" id="UP001059617">
    <property type="component" value="Chromosome"/>
</dbReference>
<keyword evidence="2" id="KW-1185">Reference proteome</keyword>
<proteinExistence type="predicted"/>
<evidence type="ECO:0000313" key="2">
    <source>
        <dbReference type="Proteomes" id="UP001059617"/>
    </source>
</evidence>
<protein>
    <submittedName>
        <fullName evidence="1">Uncharacterized protein</fullName>
    </submittedName>
</protein>
<accession>A0ABY5W8H4</accession>